<keyword evidence="2" id="KW-1185">Reference proteome</keyword>
<dbReference type="AlphaFoldDB" id="A0A0C9WQP6"/>
<evidence type="ECO:0000313" key="1">
    <source>
        <dbReference type="EMBL" id="KIJ93510.1"/>
    </source>
</evidence>
<dbReference type="HOGENOM" id="CLU_190125_0_0_1"/>
<gene>
    <name evidence="1" type="ORF">K443DRAFT_44410</name>
</gene>
<organism evidence="1 2">
    <name type="scientific">Laccaria amethystina LaAM-08-1</name>
    <dbReference type="NCBI Taxonomy" id="1095629"/>
    <lineage>
        <taxon>Eukaryota</taxon>
        <taxon>Fungi</taxon>
        <taxon>Dikarya</taxon>
        <taxon>Basidiomycota</taxon>
        <taxon>Agaricomycotina</taxon>
        <taxon>Agaricomycetes</taxon>
        <taxon>Agaricomycetidae</taxon>
        <taxon>Agaricales</taxon>
        <taxon>Agaricineae</taxon>
        <taxon>Hydnangiaceae</taxon>
        <taxon>Laccaria</taxon>
    </lineage>
</organism>
<evidence type="ECO:0000313" key="2">
    <source>
        <dbReference type="Proteomes" id="UP000054477"/>
    </source>
</evidence>
<protein>
    <submittedName>
        <fullName evidence="1">Uncharacterized protein</fullName>
    </submittedName>
</protein>
<name>A0A0C9WQP6_9AGAR</name>
<reference evidence="2" key="2">
    <citation type="submission" date="2015-01" db="EMBL/GenBank/DDBJ databases">
        <title>Evolutionary Origins and Diversification of the Mycorrhizal Mutualists.</title>
        <authorList>
            <consortium name="DOE Joint Genome Institute"/>
            <consortium name="Mycorrhizal Genomics Consortium"/>
            <person name="Kohler A."/>
            <person name="Kuo A."/>
            <person name="Nagy L.G."/>
            <person name="Floudas D."/>
            <person name="Copeland A."/>
            <person name="Barry K.W."/>
            <person name="Cichocki N."/>
            <person name="Veneault-Fourrey C."/>
            <person name="LaButti K."/>
            <person name="Lindquist E.A."/>
            <person name="Lipzen A."/>
            <person name="Lundell T."/>
            <person name="Morin E."/>
            <person name="Murat C."/>
            <person name="Riley R."/>
            <person name="Ohm R."/>
            <person name="Sun H."/>
            <person name="Tunlid A."/>
            <person name="Henrissat B."/>
            <person name="Grigoriev I.V."/>
            <person name="Hibbett D.S."/>
            <person name="Martin F."/>
        </authorList>
    </citation>
    <scope>NUCLEOTIDE SEQUENCE [LARGE SCALE GENOMIC DNA]</scope>
    <source>
        <strain evidence="2">LaAM-08-1</strain>
    </source>
</reference>
<dbReference type="EMBL" id="KN838840">
    <property type="protein sequence ID" value="KIJ93510.1"/>
    <property type="molecule type" value="Genomic_DNA"/>
</dbReference>
<sequence>FQKHCIFLNENNMKSHDFNTFRKLRERTTNFASWEKSLKKEGTYPKRDINTNRLQRITEMV</sequence>
<accession>A0A0C9WQP6</accession>
<feature type="non-terminal residue" evidence="1">
    <location>
        <position position="1"/>
    </location>
</feature>
<dbReference type="Proteomes" id="UP000054477">
    <property type="component" value="Unassembled WGS sequence"/>
</dbReference>
<feature type="non-terminal residue" evidence="1">
    <location>
        <position position="61"/>
    </location>
</feature>
<reference evidence="1 2" key="1">
    <citation type="submission" date="2014-04" db="EMBL/GenBank/DDBJ databases">
        <authorList>
            <consortium name="DOE Joint Genome Institute"/>
            <person name="Kuo A."/>
            <person name="Kohler A."/>
            <person name="Nagy L.G."/>
            <person name="Floudas D."/>
            <person name="Copeland A."/>
            <person name="Barry K.W."/>
            <person name="Cichocki N."/>
            <person name="Veneault-Fourrey C."/>
            <person name="LaButti K."/>
            <person name="Lindquist E.A."/>
            <person name="Lipzen A."/>
            <person name="Lundell T."/>
            <person name="Morin E."/>
            <person name="Murat C."/>
            <person name="Sun H."/>
            <person name="Tunlid A."/>
            <person name="Henrissat B."/>
            <person name="Grigoriev I.V."/>
            <person name="Hibbett D.S."/>
            <person name="Martin F."/>
            <person name="Nordberg H.P."/>
            <person name="Cantor M.N."/>
            <person name="Hua S.X."/>
        </authorList>
    </citation>
    <scope>NUCLEOTIDE SEQUENCE [LARGE SCALE GENOMIC DNA]</scope>
    <source>
        <strain evidence="1 2">LaAM-08-1</strain>
    </source>
</reference>
<proteinExistence type="predicted"/>